<proteinExistence type="inferred from homology"/>
<name>X7EJS5_9RHOB</name>
<reference evidence="3 4" key="1">
    <citation type="submission" date="2014-01" db="EMBL/GenBank/DDBJ databases">
        <title>Roseivivax halodurans JCM 10272 Genome Sequencing.</title>
        <authorList>
            <person name="Lai Q."/>
            <person name="Li G."/>
            <person name="Shao Z."/>
        </authorList>
    </citation>
    <scope>NUCLEOTIDE SEQUENCE [LARGE SCALE GENOMIC DNA]</scope>
    <source>
        <strain evidence="3 4">JCM 10272</strain>
    </source>
</reference>
<dbReference type="EMBL" id="JALZ01000005">
    <property type="protein sequence ID" value="ETX15391.1"/>
    <property type="molecule type" value="Genomic_DNA"/>
</dbReference>
<evidence type="ECO:0000259" key="2">
    <source>
        <dbReference type="Pfam" id="PF13462"/>
    </source>
</evidence>
<dbReference type="CDD" id="cd02972">
    <property type="entry name" value="DsbA_family"/>
    <property type="match status" value="1"/>
</dbReference>
<evidence type="ECO:0000256" key="1">
    <source>
        <dbReference type="ARBA" id="ARBA00005791"/>
    </source>
</evidence>
<dbReference type="AlphaFoldDB" id="X7EJS5"/>
<organism evidence="3 4">
    <name type="scientific">Roseivivax halodurans JCM 10272</name>
    <dbReference type="NCBI Taxonomy" id="1449350"/>
    <lineage>
        <taxon>Bacteria</taxon>
        <taxon>Pseudomonadati</taxon>
        <taxon>Pseudomonadota</taxon>
        <taxon>Alphaproteobacteria</taxon>
        <taxon>Rhodobacterales</taxon>
        <taxon>Roseobacteraceae</taxon>
        <taxon>Roseivivax</taxon>
    </lineage>
</organism>
<evidence type="ECO:0000313" key="4">
    <source>
        <dbReference type="Proteomes" id="UP000022447"/>
    </source>
</evidence>
<keyword evidence="4" id="KW-1185">Reference proteome</keyword>
<accession>X7EJS5</accession>
<dbReference type="STRING" id="1449350.OCH239_16325"/>
<dbReference type="OrthoDB" id="8478320at2"/>
<dbReference type="InterPro" id="IPR036249">
    <property type="entry name" value="Thioredoxin-like_sf"/>
</dbReference>
<dbReference type="PATRIC" id="fig|1449350.3.peg.1386"/>
<dbReference type="Pfam" id="PF13462">
    <property type="entry name" value="Thioredoxin_4"/>
    <property type="match status" value="1"/>
</dbReference>
<dbReference type="PANTHER" id="PTHR13887">
    <property type="entry name" value="GLUTATHIONE S-TRANSFERASE KAPPA"/>
    <property type="match status" value="1"/>
</dbReference>
<comment type="similarity">
    <text evidence="1">Belongs to the thioredoxin family. DsbA subfamily.</text>
</comment>
<dbReference type="PANTHER" id="PTHR13887:SF56">
    <property type="entry name" value="THIOREDOXIN-LIKE REDUCTASE RV2466C"/>
    <property type="match status" value="1"/>
</dbReference>
<sequence>MTRIILPAALAAVLVGGGFWALSGAGVDTSAREIALPGAASAQDDGGNAEAADVEVQEMTLGAEDAPVEVIEYASFTCPHCASFHETVFDQLKENYIDTGKVSFTYREVYFDKYGMWASLIARCGGDTDRFFGITDMIYSTQDSWVRADGEAGIAEELRKIGRLAGIDNTELESCLTDGDKLRGLVEWYQANAEADDVTATPTFIIDGEKHSNMNYADFSALLDEKLDAAE</sequence>
<comment type="caution">
    <text evidence="3">The sequence shown here is derived from an EMBL/GenBank/DDBJ whole genome shotgun (WGS) entry which is preliminary data.</text>
</comment>
<gene>
    <name evidence="3" type="ORF">OCH239_16325</name>
</gene>
<feature type="domain" description="Thioredoxin-like fold" evidence="2">
    <location>
        <begin position="57"/>
        <end position="225"/>
    </location>
</feature>
<dbReference type="RefSeq" id="WP_037260181.1">
    <property type="nucleotide sequence ID" value="NZ_JALZ01000005.1"/>
</dbReference>
<dbReference type="Proteomes" id="UP000022447">
    <property type="component" value="Unassembled WGS sequence"/>
</dbReference>
<dbReference type="SUPFAM" id="SSF52833">
    <property type="entry name" value="Thioredoxin-like"/>
    <property type="match status" value="1"/>
</dbReference>
<protein>
    <submittedName>
        <fullName evidence="3">Thiol-disulfide oxidoreductase</fullName>
    </submittedName>
</protein>
<dbReference type="InterPro" id="IPR012336">
    <property type="entry name" value="Thioredoxin-like_fold"/>
</dbReference>
<dbReference type="eggNOG" id="COG1651">
    <property type="taxonomic scope" value="Bacteria"/>
</dbReference>
<dbReference type="Gene3D" id="3.40.30.10">
    <property type="entry name" value="Glutaredoxin"/>
    <property type="match status" value="1"/>
</dbReference>
<evidence type="ECO:0000313" key="3">
    <source>
        <dbReference type="EMBL" id="ETX15391.1"/>
    </source>
</evidence>